<reference evidence="2" key="2">
    <citation type="submission" date="2023-01" db="EMBL/GenBank/DDBJ databases">
        <authorList>
            <person name="Sun Q."/>
            <person name="Evtushenko L."/>
        </authorList>
    </citation>
    <scope>NUCLEOTIDE SEQUENCE</scope>
    <source>
        <strain evidence="2">VKM B-2555</strain>
    </source>
</reference>
<protein>
    <recommendedName>
        <fullName evidence="1">Chromosomal replication initiator DnaA C-terminal domain-containing protein</fullName>
    </recommendedName>
</protein>
<evidence type="ECO:0000259" key="1">
    <source>
        <dbReference type="SMART" id="SM00760"/>
    </source>
</evidence>
<evidence type="ECO:0000313" key="3">
    <source>
        <dbReference type="Proteomes" id="UP001143364"/>
    </source>
</evidence>
<dbReference type="InterPro" id="IPR013159">
    <property type="entry name" value="DnaA_C"/>
</dbReference>
<proteinExistence type="predicted"/>
<dbReference type="GO" id="GO:0006270">
    <property type="term" value="P:DNA replication initiation"/>
    <property type="evidence" value="ECO:0007669"/>
    <property type="project" value="InterPro"/>
</dbReference>
<organism evidence="2 3">
    <name type="scientific">Methylopila jiangsuensis</name>
    <dbReference type="NCBI Taxonomy" id="586230"/>
    <lineage>
        <taxon>Bacteria</taxon>
        <taxon>Pseudomonadati</taxon>
        <taxon>Pseudomonadota</taxon>
        <taxon>Alphaproteobacteria</taxon>
        <taxon>Hyphomicrobiales</taxon>
        <taxon>Methylopilaceae</taxon>
        <taxon>Methylopila</taxon>
    </lineage>
</organism>
<dbReference type="CDD" id="cd06571">
    <property type="entry name" value="Bac_DnaA_C"/>
    <property type="match status" value="1"/>
</dbReference>
<sequence>MALIGVATYDSPDEMRAAYSRARARLWSPPAAAPAAEPAPSAPQHAASQVLDGSSIVWRGGREWLLIASREDGEPVETASAMSKVEIAAIEMHAPFWLRSPDGRLPRDAKDIVHAICRRHNLTRAELMSERRFKHITMARQEAYWWLSKLTGWSLPRIGRLMGGFDHTTILHGVRKHQARIDAGEVS</sequence>
<evidence type="ECO:0000313" key="2">
    <source>
        <dbReference type="EMBL" id="GLK78019.1"/>
    </source>
</evidence>
<name>A0A9W6JLQ7_9HYPH</name>
<dbReference type="RefSeq" id="WP_271205839.1">
    <property type="nucleotide sequence ID" value="NZ_BSFK01000016.1"/>
</dbReference>
<accession>A0A9W6JLQ7</accession>
<reference evidence="2" key="1">
    <citation type="journal article" date="2014" name="Int. J. Syst. Evol. Microbiol.">
        <title>Complete genome sequence of Corynebacterium casei LMG S-19264T (=DSM 44701T), isolated from a smear-ripened cheese.</title>
        <authorList>
            <consortium name="US DOE Joint Genome Institute (JGI-PGF)"/>
            <person name="Walter F."/>
            <person name="Albersmeier A."/>
            <person name="Kalinowski J."/>
            <person name="Ruckert C."/>
        </authorList>
    </citation>
    <scope>NUCLEOTIDE SEQUENCE</scope>
    <source>
        <strain evidence="2">VKM B-2555</strain>
    </source>
</reference>
<dbReference type="GO" id="GO:0043565">
    <property type="term" value="F:sequence-specific DNA binding"/>
    <property type="evidence" value="ECO:0007669"/>
    <property type="project" value="InterPro"/>
</dbReference>
<dbReference type="GO" id="GO:0006275">
    <property type="term" value="P:regulation of DNA replication"/>
    <property type="evidence" value="ECO:0007669"/>
    <property type="project" value="InterPro"/>
</dbReference>
<comment type="caution">
    <text evidence="2">The sequence shown here is derived from an EMBL/GenBank/DDBJ whole genome shotgun (WGS) entry which is preliminary data.</text>
</comment>
<dbReference type="Proteomes" id="UP001143364">
    <property type="component" value="Unassembled WGS sequence"/>
</dbReference>
<feature type="domain" description="Chromosomal replication initiator DnaA C-terminal" evidence="1">
    <location>
        <begin position="108"/>
        <end position="177"/>
    </location>
</feature>
<gene>
    <name evidence="2" type="ORF">GCM10008171_32730</name>
</gene>
<dbReference type="SUPFAM" id="SSF48295">
    <property type="entry name" value="TrpR-like"/>
    <property type="match status" value="1"/>
</dbReference>
<dbReference type="AlphaFoldDB" id="A0A9W6JLQ7"/>
<dbReference type="EMBL" id="BSFK01000016">
    <property type="protein sequence ID" value="GLK78019.1"/>
    <property type="molecule type" value="Genomic_DNA"/>
</dbReference>
<dbReference type="SMART" id="SM00760">
    <property type="entry name" value="Bac_DnaA_C"/>
    <property type="match status" value="1"/>
</dbReference>
<dbReference type="GO" id="GO:0005524">
    <property type="term" value="F:ATP binding"/>
    <property type="evidence" value="ECO:0007669"/>
    <property type="project" value="InterPro"/>
</dbReference>
<dbReference type="InterPro" id="IPR010921">
    <property type="entry name" value="Trp_repressor/repl_initiator"/>
</dbReference>
<keyword evidence="3" id="KW-1185">Reference proteome</keyword>
<dbReference type="Gene3D" id="1.10.1750.10">
    <property type="match status" value="1"/>
</dbReference>
<dbReference type="Pfam" id="PF08299">
    <property type="entry name" value="Bac_DnaA_C"/>
    <property type="match status" value="1"/>
</dbReference>